<feature type="domain" description="Multidrug export protein EmrA/FarA alpha-helical hairpin" evidence="12">
    <location>
        <begin position="103"/>
        <end position="223"/>
    </location>
</feature>
<accession>A0A316IQW5</accession>
<evidence type="ECO:0000256" key="4">
    <source>
        <dbReference type="ARBA" id="ARBA00022475"/>
    </source>
</evidence>
<dbReference type="Pfam" id="PF25963">
    <property type="entry name" value="Beta-barrel_AAEA"/>
    <property type="match status" value="1"/>
</dbReference>
<evidence type="ECO:0000259" key="12">
    <source>
        <dbReference type="Pfam" id="PF25885"/>
    </source>
</evidence>
<keyword evidence="4" id="KW-1003">Cell membrane</keyword>
<dbReference type="Pfam" id="PF25885">
    <property type="entry name" value="HH_EMRA"/>
    <property type="match status" value="1"/>
</dbReference>
<dbReference type="GO" id="GO:0005886">
    <property type="term" value="C:plasma membrane"/>
    <property type="evidence" value="ECO:0007669"/>
    <property type="project" value="UniProtKB-SubCell"/>
</dbReference>
<dbReference type="RefSeq" id="WP_109721968.1">
    <property type="nucleotide sequence ID" value="NZ_MSZV01000042.1"/>
</dbReference>
<evidence type="ECO:0000256" key="6">
    <source>
        <dbReference type="ARBA" id="ARBA00022692"/>
    </source>
</evidence>
<dbReference type="InterPro" id="IPR058634">
    <property type="entry name" value="AaeA-lik-b-barrel"/>
</dbReference>
<comment type="caution">
    <text evidence="14">The sequence shown here is derived from an EMBL/GenBank/DDBJ whole genome shotgun (WGS) entry which is preliminary data.</text>
</comment>
<keyword evidence="6 11" id="KW-0812">Transmembrane</keyword>
<evidence type="ECO:0000256" key="8">
    <source>
        <dbReference type="ARBA" id="ARBA00023136"/>
    </source>
</evidence>
<keyword evidence="5" id="KW-0997">Cell inner membrane</keyword>
<gene>
    <name evidence="14" type="ORF">C7456_101269</name>
</gene>
<evidence type="ECO:0000256" key="10">
    <source>
        <dbReference type="SAM" id="MobiDB-lite"/>
    </source>
</evidence>
<dbReference type="FunFam" id="2.40.30.170:FF:000003">
    <property type="entry name" value="Multidrug resistance protein A"/>
    <property type="match status" value="1"/>
</dbReference>
<evidence type="ECO:0000256" key="9">
    <source>
        <dbReference type="SAM" id="Coils"/>
    </source>
</evidence>
<feature type="coiled-coil region" evidence="9">
    <location>
        <begin position="168"/>
        <end position="195"/>
    </location>
</feature>
<dbReference type="GO" id="GO:0015721">
    <property type="term" value="P:bile acid and bile salt transport"/>
    <property type="evidence" value="ECO:0007669"/>
    <property type="project" value="UniProtKB-ARBA"/>
</dbReference>
<dbReference type="SUPFAM" id="SSF111369">
    <property type="entry name" value="HlyD-like secretion proteins"/>
    <property type="match status" value="2"/>
</dbReference>
<feature type="transmembrane region" description="Helical" evidence="11">
    <location>
        <begin position="31"/>
        <end position="53"/>
    </location>
</feature>
<evidence type="ECO:0000256" key="3">
    <source>
        <dbReference type="ARBA" id="ARBA00022448"/>
    </source>
</evidence>
<dbReference type="AlphaFoldDB" id="A0A316IQW5"/>
<name>A0A316IQW5_9GAMM</name>
<reference evidence="14 15" key="1">
    <citation type="submission" date="2018-05" db="EMBL/GenBank/DDBJ databases">
        <title>Genomic Encyclopedia of Type Strains, Phase IV (KMG-IV): sequencing the most valuable type-strain genomes for metagenomic binning, comparative biology and taxonomic classification.</title>
        <authorList>
            <person name="Goeker M."/>
        </authorList>
    </citation>
    <scope>NUCLEOTIDE SEQUENCE [LARGE SCALE GENOMIC DNA]</scope>
    <source>
        <strain evidence="14 15">DSM 14263</strain>
    </source>
</reference>
<comment type="similarity">
    <text evidence="2">Belongs to the membrane fusion protein (MFP) (TC 8.A.1) family.</text>
</comment>
<feature type="compositionally biased region" description="Polar residues" evidence="10">
    <location>
        <begin position="1"/>
        <end position="15"/>
    </location>
</feature>
<keyword evidence="7 11" id="KW-1133">Transmembrane helix</keyword>
<keyword evidence="8 11" id="KW-0472">Membrane</keyword>
<evidence type="ECO:0000256" key="11">
    <source>
        <dbReference type="SAM" id="Phobius"/>
    </source>
</evidence>
<dbReference type="Proteomes" id="UP000245812">
    <property type="component" value="Unassembled WGS sequence"/>
</dbReference>
<dbReference type="OrthoDB" id="9811754at2"/>
<keyword evidence="3" id="KW-0813">Transport</keyword>
<dbReference type="Gene3D" id="2.40.30.170">
    <property type="match status" value="1"/>
</dbReference>
<dbReference type="Gene3D" id="2.40.50.100">
    <property type="match status" value="1"/>
</dbReference>
<dbReference type="PANTHER" id="PTHR30386:SF19">
    <property type="entry name" value="MULTIDRUG EXPORT PROTEIN EMRA-RELATED"/>
    <property type="match status" value="1"/>
</dbReference>
<dbReference type="GO" id="GO:1990961">
    <property type="term" value="P:xenobiotic detoxification by transmembrane export across the plasma membrane"/>
    <property type="evidence" value="ECO:0007669"/>
    <property type="project" value="UniProtKB-ARBA"/>
</dbReference>
<feature type="domain" description="p-hydroxybenzoic acid efflux pump subunit AaeA-like beta-barrel" evidence="13">
    <location>
        <begin position="261"/>
        <end position="351"/>
    </location>
</feature>
<protein>
    <submittedName>
        <fullName evidence="14">Membrane fusion protein (Multidrug efflux system)</fullName>
    </submittedName>
</protein>
<dbReference type="EMBL" id="QGHC01000001">
    <property type="protein sequence ID" value="PWK92928.1"/>
    <property type="molecule type" value="Genomic_DNA"/>
</dbReference>
<proteinExistence type="inferred from homology"/>
<evidence type="ECO:0000259" key="13">
    <source>
        <dbReference type="Pfam" id="PF25963"/>
    </source>
</evidence>
<keyword evidence="15" id="KW-1185">Reference proteome</keyword>
<evidence type="ECO:0000256" key="2">
    <source>
        <dbReference type="ARBA" id="ARBA00009477"/>
    </source>
</evidence>
<dbReference type="InterPro" id="IPR058633">
    <property type="entry name" value="EmrA/FarA_HH"/>
</dbReference>
<evidence type="ECO:0000256" key="7">
    <source>
        <dbReference type="ARBA" id="ARBA00022989"/>
    </source>
</evidence>
<evidence type="ECO:0000313" key="15">
    <source>
        <dbReference type="Proteomes" id="UP000245812"/>
    </source>
</evidence>
<comment type="subcellular location">
    <subcellularLocation>
        <location evidence="1">Cell inner membrane</location>
        <topology evidence="1">Single-pass membrane protein</topology>
        <orientation evidence="1">Periplasmic side</orientation>
    </subcellularLocation>
</comment>
<evidence type="ECO:0000313" key="14">
    <source>
        <dbReference type="EMBL" id="PWK92928.1"/>
    </source>
</evidence>
<feature type="region of interest" description="Disordered" evidence="10">
    <location>
        <begin position="1"/>
        <end position="22"/>
    </location>
</feature>
<evidence type="ECO:0000256" key="5">
    <source>
        <dbReference type="ARBA" id="ARBA00022519"/>
    </source>
</evidence>
<sequence>MSATDPTSKNGTPAGNDSGMAAKDPAKRRRALLLVTAIFVLAALGWFLLWLFVFSTRVKTDNAYVGGNQVAISAQVPGTVVAILADDTQRVEAGQVLVRLDSTDADVRLQQARSALAQAVRGVRQQTSSASSADAQVAASEIALKKAQADLARHLPLVAAQAESPEIVQHLRDGVQQAQAALDAARAQAAAAHAAIEGTVIADNPAVEQARANFRAAWVAAQRNAIYAPVTGYVAQRSVQVGNSVQPGQQLMTVVPLHDLWIDANFKEGQLRHIRIGQPAKIEADVYGGGVEYHGKVVGIGAGTGSVFSLLPAQNATGNWIKVVQRVPVRIALDDKELDKHPLRLGLSTDVTVDVTDDKGPVLPAAPARQPVAETDVYARMAAQADEEADKIIRANLPRAD</sequence>
<keyword evidence="9" id="KW-0175">Coiled coil</keyword>
<organism evidence="14 15">
    <name type="scientific">Fulvimonas soli</name>
    <dbReference type="NCBI Taxonomy" id="155197"/>
    <lineage>
        <taxon>Bacteria</taxon>
        <taxon>Pseudomonadati</taxon>
        <taxon>Pseudomonadota</taxon>
        <taxon>Gammaproteobacteria</taxon>
        <taxon>Lysobacterales</taxon>
        <taxon>Rhodanobacteraceae</taxon>
        <taxon>Fulvimonas</taxon>
    </lineage>
</organism>
<evidence type="ECO:0000256" key="1">
    <source>
        <dbReference type="ARBA" id="ARBA00004383"/>
    </source>
</evidence>
<dbReference type="InterPro" id="IPR050739">
    <property type="entry name" value="MFP"/>
</dbReference>
<dbReference type="GO" id="GO:0046677">
    <property type="term" value="P:response to antibiotic"/>
    <property type="evidence" value="ECO:0007669"/>
    <property type="project" value="UniProtKB-ARBA"/>
</dbReference>
<dbReference type="PANTHER" id="PTHR30386">
    <property type="entry name" value="MEMBRANE FUSION SUBUNIT OF EMRAB-TOLC MULTIDRUG EFFLUX PUMP"/>
    <property type="match status" value="1"/>
</dbReference>